<dbReference type="Gene3D" id="3.40.50.12780">
    <property type="entry name" value="N-terminal domain of ligase-like"/>
    <property type="match status" value="2"/>
</dbReference>
<evidence type="ECO:0000256" key="1">
    <source>
        <dbReference type="ARBA" id="ARBA00006432"/>
    </source>
</evidence>
<sequence length="599" mass="64299">MTQATTLCEAFQRTAKVDPDAIALRTPGSTETMTWRDYAAQVRRIAAGLNGIGIGRGDTVALMMANRIEFYPIDVGAQHLGATSFSLYNTLAPEQLGYAIDKSDTKVVICETAYVDRIRDSGATLDLIVTLDGSAPGTMTLDQMIASGRTDYDFEVGWRAVRPDDVATLIFTSGTTGTPKAVESTHANLLTEAYALASVLDIHFGDTITSFMPSAHIADRFTALYWQEVFGTQVTTVADAKQIGAALVDLRPTIWGAVPRVWEKFKAAIEFGSVNEPDPARRQGLQWALEIAAKRGSAELAGESIGPELAVEWAKADDLVLRALRARLGLDRVRWAVSGAAPIAPATLAFFAGIGVPIAEIWGMSELSCVASVSHPRDAKLGTVGRLLPGMEYRIAPDGEFLTRGPLVMKGYRNDPEKTAETVDADGWLYTGDVITVDDDGFLTIIDRKKELIINASGKNMSPAGIENAIKAATPVIGAIAVIGDGRQYNTALIVLDAESAPVYAAARGIDDASAASLSRDPELLATIGAGVRDGNDALSRVEQIKRFVVLATFWEPGGEELTQTLKLRRKVIEAKYSAEIEALYADTAEFPVIDTNAR</sequence>
<gene>
    <name evidence="7" type="primary">fadD11</name>
    <name evidence="7" type="ORF">KV113_09810</name>
</gene>
<feature type="domain" description="AMP-dependent synthetase/ligase" evidence="6">
    <location>
        <begin position="11"/>
        <end position="412"/>
    </location>
</feature>
<evidence type="ECO:0000313" key="8">
    <source>
        <dbReference type="Proteomes" id="UP001298593"/>
    </source>
</evidence>
<reference evidence="7 8" key="1">
    <citation type="submission" date="2023-12" db="EMBL/GenBank/DDBJ databases">
        <title>Description of new species of Mycobacterium terrae complex isolated from sewage at the Sao Paulo Zoological Park Foundation in Brazil.</title>
        <authorList>
            <person name="Romagnoli C.L."/>
            <person name="Conceicao E.C."/>
            <person name="Machado E."/>
            <person name="Barreto L.B.P.F."/>
            <person name="Sharma A."/>
            <person name="Silva N.M."/>
            <person name="Marques L.E."/>
            <person name="Juliana M.A."/>
            <person name="Lourenco M.C.S."/>
            <person name="Digiampietri L.A."/>
            <person name="Suffys P.N."/>
            <person name="Viana-Niero C."/>
        </authorList>
    </citation>
    <scope>NUCLEOTIDE SEQUENCE [LARGE SCALE GENOMIC DNA]</scope>
    <source>
        <strain evidence="7 8">MYC340</strain>
    </source>
</reference>
<evidence type="ECO:0000256" key="3">
    <source>
        <dbReference type="ARBA" id="ARBA00022832"/>
    </source>
</evidence>
<evidence type="ECO:0000256" key="2">
    <source>
        <dbReference type="ARBA" id="ARBA00022598"/>
    </source>
</evidence>
<protein>
    <recommendedName>
        <fullName evidence="5">Acyl-CoA synthetase</fullName>
    </recommendedName>
</protein>
<keyword evidence="8" id="KW-1185">Reference proteome</keyword>
<organism evidence="7 8">
    <name type="scientific">[Mycobacterium] nativiensis</name>
    <dbReference type="NCBI Taxonomy" id="2855503"/>
    <lineage>
        <taxon>Bacteria</taxon>
        <taxon>Bacillati</taxon>
        <taxon>Actinomycetota</taxon>
        <taxon>Actinomycetes</taxon>
        <taxon>Mycobacteriales</taxon>
        <taxon>Mycobacteriaceae</taxon>
        <taxon>Mycolicibacter</taxon>
    </lineage>
</organism>
<dbReference type="InterPro" id="IPR042099">
    <property type="entry name" value="ANL_N_sf"/>
</dbReference>
<dbReference type="PANTHER" id="PTHR43272">
    <property type="entry name" value="LONG-CHAIN-FATTY-ACID--COA LIGASE"/>
    <property type="match status" value="1"/>
</dbReference>
<dbReference type="NCBIfam" id="NF038343">
    <property type="entry name" value="ligase_FadD11"/>
    <property type="match status" value="1"/>
</dbReference>
<evidence type="ECO:0000256" key="4">
    <source>
        <dbReference type="ARBA" id="ARBA00023098"/>
    </source>
</evidence>
<dbReference type="EMBL" id="JAYJJU010000007">
    <property type="protein sequence ID" value="MEB3031853.1"/>
    <property type="molecule type" value="Genomic_DNA"/>
</dbReference>
<dbReference type="CDD" id="cd05907">
    <property type="entry name" value="VL_LC_FACS_like"/>
    <property type="match status" value="1"/>
</dbReference>
<dbReference type="PANTHER" id="PTHR43272:SF32">
    <property type="entry name" value="AMP-DEPENDENT SYNTHETASE_LIGASE DOMAIN-CONTAINING PROTEIN"/>
    <property type="match status" value="1"/>
</dbReference>
<dbReference type="PROSITE" id="PS00455">
    <property type="entry name" value="AMP_BINDING"/>
    <property type="match status" value="1"/>
</dbReference>
<dbReference type="Pfam" id="PF00501">
    <property type="entry name" value="AMP-binding"/>
    <property type="match status" value="1"/>
</dbReference>
<dbReference type="Pfam" id="PF23562">
    <property type="entry name" value="AMP-binding_C_3"/>
    <property type="match status" value="1"/>
</dbReference>
<evidence type="ECO:0000313" key="7">
    <source>
        <dbReference type="EMBL" id="MEB3031853.1"/>
    </source>
</evidence>
<comment type="caution">
    <text evidence="7">The sequence shown here is derived from an EMBL/GenBank/DDBJ whole genome shotgun (WGS) entry which is preliminary data.</text>
</comment>
<dbReference type="InterPro" id="IPR020845">
    <property type="entry name" value="AMP-binding_CS"/>
</dbReference>
<dbReference type="SUPFAM" id="SSF56801">
    <property type="entry name" value="Acetyl-CoA synthetase-like"/>
    <property type="match status" value="1"/>
</dbReference>
<name>A0ABU5XVN9_9MYCO</name>
<accession>A0ABU5XVN9</accession>
<keyword evidence="3" id="KW-0276">Fatty acid metabolism</keyword>
<evidence type="ECO:0000259" key="6">
    <source>
        <dbReference type="Pfam" id="PF00501"/>
    </source>
</evidence>
<comment type="similarity">
    <text evidence="1">Belongs to the ATP-dependent AMP-binding enzyme family.</text>
</comment>
<proteinExistence type="inferred from homology"/>
<dbReference type="InterPro" id="IPR000873">
    <property type="entry name" value="AMP-dep_synth/lig_dom"/>
</dbReference>
<dbReference type="Proteomes" id="UP001298593">
    <property type="component" value="Unassembled WGS sequence"/>
</dbReference>
<keyword evidence="2 7" id="KW-0436">Ligase</keyword>
<keyword evidence="4" id="KW-0443">Lipid metabolism</keyword>
<dbReference type="GO" id="GO:0016874">
    <property type="term" value="F:ligase activity"/>
    <property type="evidence" value="ECO:0007669"/>
    <property type="project" value="UniProtKB-KW"/>
</dbReference>
<evidence type="ECO:0000256" key="5">
    <source>
        <dbReference type="ARBA" id="ARBA00032875"/>
    </source>
</evidence>